<dbReference type="CDD" id="cd06222">
    <property type="entry name" value="RNase_H_like"/>
    <property type="match status" value="1"/>
</dbReference>
<name>A0A1R3KA43_9ROSI</name>
<comment type="caution">
    <text evidence="3">The sequence shown here is derived from an EMBL/GenBank/DDBJ whole genome shotgun (WGS) entry which is preliminary data.</text>
</comment>
<evidence type="ECO:0008006" key="5">
    <source>
        <dbReference type="Google" id="ProtNLM"/>
    </source>
</evidence>
<dbReference type="Pfam" id="PF13966">
    <property type="entry name" value="zf-RVT"/>
    <property type="match status" value="1"/>
</dbReference>
<dbReference type="InterPro" id="IPR044730">
    <property type="entry name" value="RNase_H-like_dom_plant"/>
</dbReference>
<organism evidence="3 4">
    <name type="scientific">Corchorus olitorius</name>
    <dbReference type="NCBI Taxonomy" id="93759"/>
    <lineage>
        <taxon>Eukaryota</taxon>
        <taxon>Viridiplantae</taxon>
        <taxon>Streptophyta</taxon>
        <taxon>Embryophyta</taxon>
        <taxon>Tracheophyta</taxon>
        <taxon>Spermatophyta</taxon>
        <taxon>Magnoliopsida</taxon>
        <taxon>eudicotyledons</taxon>
        <taxon>Gunneridae</taxon>
        <taxon>Pentapetalae</taxon>
        <taxon>rosids</taxon>
        <taxon>malvids</taxon>
        <taxon>Malvales</taxon>
        <taxon>Malvaceae</taxon>
        <taxon>Grewioideae</taxon>
        <taxon>Apeibeae</taxon>
        <taxon>Corchorus</taxon>
    </lineage>
</organism>
<evidence type="ECO:0000313" key="4">
    <source>
        <dbReference type="Proteomes" id="UP000187203"/>
    </source>
</evidence>
<dbReference type="PANTHER" id="PTHR47723">
    <property type="entry name" value="OS05G0353850 PROTEIN"/>
    <property type="match status" value="1"/>
</dbReference>
<feature type="domain" description="RNase H type-1" evidence="1">
    <location>
        <begin position="175"/>
        <end position="282"/>
    </location>
</feature>
<evidence type="ECO:0000259" key="1">
    <source>
        <dbReference type="Pfam" id="PF13456"/>
    </source>
</evidence>
<keyword evidence="4" id="KW-1185">Reference proteome</keyword>
<dbReference type="Pfam" id="PF13456">
    <property type="entry name" value="RVT_3"/>
    <property type="match status" value="1"/>
</dbReference>
<gene>
    <name evidence="3" type="ORF">COLO4_10073</name>
</gene>
<accession>A0A1R3KA43</accession>
<dbReference type="InterPro" id="IPR053151">
    <property type="entry name" value="RNase_H-like"/>
</dbReference>
<dbReference type="AlphaFoldDB" id="A0A1R3KA43"/>
<dbReference type="GO" id="GO:0003676">
    <property type="term" value="F:nucleic acid binding"/>
    <property type="evidence" value="ECO:0007669"/>
    <property type="project" value="InterPro"/>
</dbReference>
<reference evidence="4" key="1">
    <citation type="submission" date="2013-09" db="EMBL/GenBank/DDBJ databases">
        <title>Corchorus olitorius genome sequencing.</title>
        <authorList>
            <person name="Alam M."/>
            <person name="Haque M.S."/>
            <person name="Islam M.S."/>
            <person name="Emdad E.M."/>
            <person name="Islam M.M."/>
            <person name="Ahmed B."/>
            <person name="Halim A."/>
            <person name="Hossen Q.M.M."/>
            <person name="Hossain M.Z."/>
            <person name="Ahmed R."/>
            <person name="Khan M.M."/>
            <person name="Islam R."/>
            <person name="Rashid M.M."/>
            <person name="Khan S.A."/>
            <person name="Rahman M.S."/>
            <person name="Alam M."/>
            <person name="Yahiya A.S."/>
            <person name="Khan M.S."/>
            <person name="Azam M.S."/>
            <person name="Haque T."/>
            <person name="Lashkar M.Z.H."/>
            <person name="Akhand A.I."/>
            <person name="Morshed G."/>
            <person name="Roy S."/>
            <person name="Uddin K.S."/>
            <person name="Rabeya T."/>
            <person name="Hossain A.S."/>
            <person name="Chowdhury A."/>
            <person name="Snigdha A.R."/>
            <person name="Mortoza M.S."/>
            <person name="Matin S.A."/>
            <person name="Hoque S.M.E."/>
            <person name="Islam M.K."/>
            <person name="Roy D.K."/>
            <person name="Haider R."/>
            <person name="Moosa M.M."/>
            <person name="Elias S.M."/>
            <person name="Hasan A.M."/>
            <person name="Jahan S."/>
            <person name="Shafiuddin M."/>
            <person name="Mahmood N."/>
            <person name="Shommy N.S."/>
        </authorList>
    </citation>
    <scope>NUCLEOTIDE SEQUENCE [LARGE SCALE GENOMIC DNA]</scope>
    <source>
        <strain evidence="4">cv. O-4</strain>
    </source>
</reference>
<dbReference type="InterPro" id="IPR026960">
    <property type="entry name" value="RVT-Znf"/>
</dbReference>
<evidence type="ECO:0000313" key="3">
    <source>
        <dbReference type="EMBL" id="OMP03957.1"/>
    </source>
</evidence>
<dbReference type="GO" id="GO:0004523">
    <property type="term" value="F:RNA-DNA hybrid ribonuclease activity"/>
    <property type="evidence" value="ECO:0007669"/>
    <property type="project" value="InterPro"/>
</dbReference>
<dbReference type="OrthoDB" id="1000370at2759"/>
<dbReference type="InterPro" id="IPR002156">
    <property type="entry name" value="RNaseH_domain"/>
</dbReference>
<sequence>MLDQRNSTSSKPRDSKVWRKIWGLNVAPKIRNFLWKASKNINPTGENLVRRHHGRVSICQRCREEVETMEHILFFCPFAQATWKVSSFNYSPRKEGFTSFLQWWIQVFNTFVEAGSFSAIGLASYLCWHIWKPRNSFLFEGQSDDPTQVWNLALQEFLEFTGAIAEHASHGSEWRGWVAAVCRDHNGNIVDGCSCIVFANSVDVAEALAVKMACNIAWHRDWNNIIVESNNKALVERLINPNQNSRWDAQAVEASIRSIICNLSQVSCAYVHRSANVVADWVEKKLEPKLALLIGCATLHLSWKGFL</sequence>
<dbReference type="InterPro" id="IPR036397">
    <property type="entry name" value="RNaseH_sf"/>
</dbReference>
<dbReference type="EMBL" id="AWUE01014359">
    <property type="protein sequence ID" value="OMP03957.1"/>
    <property type="molecule type" value="Genomic_DNA"/>
</dbReference>
<feature type="domain" description="Reverse transcriptase zinc-binding" evidence="2">
    <location>
        <begin position="12"/>
        <end position="83"/>
    </location>
</feature>
<dbReference type="Gene3D" id="3.30.420.10">
    <property type="entry name" value="Ribonuclease H-like superfamily/Ribonuclease H"/>
    <property type="match status" value="1"/>
</dbReference>
<dbReference type="Proteomes" id="UP000187203">
    <property type="component" value="Unassembled WGS sequence"/>
</dbReference>
<protein>
    <recommendedName>
        <fullName evidence="5">Reverse transcriptase zinc-binding domain-containing protein</fullName>
    </recommendedName>
</protein>
<proteinExistence type="predicted"/>
<dbReference type="PANTHER" id="PTHR47723:SF23">
    <property type="entry name" value="REVERSE TRANSCRIPTASE-LIKE PROTEIN"/>
    <property type="match status" value="1"/>
</dbReference>
<dbReference type="STRING" id="93759.A0A1R3KA43"/>
<evidence type="ECO:0000259" key="2">
    <source>
        <dbReference type="Pfam" id="PF13966"/>
    </source>
</evidence>